<evidence type="ECO:0000313" key="5">
    <source>
        <dbReference type="Proteomes" id="UP000694005"/>
    </source>
</evidence>
<dbReference type="InterPro" id="IPR036392">
    <property type="entry name" value="PLAT/LH2_dom_sf"/>
</dbReference>
<dbReference type="PANTHER" id="PTHR14326">
    <property type="entry name" value="TARGETING PROTEIN FOR XKLP2"/>
    <property type="match status" value="1"/>
</dbReference>
<dbReference type="Gene3D" id="2.60.60.20">
    <property type="entry name" value="PLAT/LH2 domain"/>
    <property type="match status" value="1"/>
</dbReference>
<dbReference type="AlphaFoldDB" id="A0A8D9DKB3"/>
<evidence type="ECO:0000259" key="3">
    <source>
        <dbReference type="Pfam" id="PF12214"/>
    </source>
</evidence>
<reference evidence="4 5" key="1">
    <citation type="submission" date="2021-07" db="EMBL/GenBank/DDBJ databases">
        <authorList>
            <consortium name="Genoscope - CEA"/>
            <person name="William W."/>
        </authorList>
    </citation>
    <scope>NUCLEOTIDE SEQUENCE [LARGE SCALE GENOMIC DNA]</scope>
</reference>
<sequence>MLDIAYELVGQATSNSLLMFCFCNLIIVIILTGSSKPGSMDSQDYNTFTSSASFNSLASEDHDRCGDDHDHEEMIVIDVQDDTMMDPDMFAEDPSFNEKFDIDFEFDAPRFYDFSKPELDLETEETEHWFESAGNYPPSPFSLNLSCIFDDKHLKIPKPVTDKYNGFIYYNQTANNLPKSTQKSKNKPFLRKNSTLTRPTASLLARQNKPLDIYSVQLLTRCQRSLGRLESKISPSILLSVPQTQDTKRQKLESGFLRKISRLEQTPFVHKVPKKLSKVTVPKEPNLKTAQRATRQRFKANSAPEQVARFSSTMTKTVQESSSHKKSTPGSQDFQRFQLRTSLRAKERSSSAKNAPMDDPTHSLMLVHGFFSIRIYSNWNQDFSECFFHILCRSKSVVSRNSRRVKESHSSKTNSQVYESKISHLESKVVPRKFGEAMKIKHENNFPRMENHRCFSSLKEFEAPNVTNSQDEHFIESLRNAVMSRSSRMASLQLLTLLFFFFFTVSKSIDVSKPHAAESFDINLIQNFGSCRYTVIIRTSCSSPRYTRDQISLSFGDGYRNQVYAPRLDDPGSRAFERCSSDTYEINGPCVRQICYVYVHRSGPDGWVPESVQIFSHSSKAVTFTFNTHVPESIWFGHNYCNTI</sequence>
<dbReference type="GO" id="GO:0060236">
    <property type="term" value="P:regulation of mitotic spindle organization"/>
    <property type="evidence" value="ECO:0007669"/>
    <property type="project" value="InterPro"/>
</dbReference>
<feature type="transmembrane region" description="Helical" evidence="2">
    <location>
        <begin position="12"/>
        <end position="33"/>
    </location>
</feature>
<dbReference type="GO" id="GO:0005819">
    <property type="term" value="C:spindle"/>
    <property type="evidence" value="ECO:0007669"/>
    <property type="project" value="InterPro"/>
</dbReference>
<keyword evidence="2" id="KW-0812">Transmembrane</keyword>
<protein>
    <recommendedName>
        <fullName evidence="3">TPX2 central domain-containing protein</fullName>
    </recommendedName>
</protein>
<gene>
    <name evidence="4" type="ORF">BRAPAZ1V2_A03P03080.2</name>
</gene>
<dbReference type="GO" id="GO:0005874">
    <property type="term" value="C:microtubule"/>
    <property type="evidence" value="ECO:0007669"/>
    <property type="project" value="InterPro"/>
</dbReference>
<name>A0A8D9DKB3_BRACM</name>
<feature type="domain" description="TPX2 central" evidence="3">
    <location>
        <begin position="278"/>
        <end position="399"/>
    </location>
</feature>
<keyword evidence="2" id="KW-1133">Transmembrane helix</keyword>
<dbReference type="PANTHER" id="PTHR14326:SF56">
    <property type="entry name" value="CELL CYCLE REGULATED MICROTUBULE ASSOCIATED PROTEIN"/>
    <property type="match status" value="1"/>
</dbReference>
<dbReference type="Pfam" id="PF06232">
    <property type="entry name" value="ATS3"/>
    <property type="match status" value="1"/>
</dbReference>
<evidence type="ECO:0000256" key="2">
    <source>
        <dbReference type="SAM" id="Phobius"/>
    </source>
</evidence>
<dbReference type="InterPro" id="IPR027330">
    <property type="entry name" value="TPX2_central_dom"/>
</dbReference>
<organism evidence="4 5">
    <name type="scientific">Brassica campestris</name>
    <name type="common">Field mustard</name>
    <dbReference type="NCBI Taxonomy" id="3711"/>
    <lineage>
        <taxon>Eukaryota</taxon>
        <taxon>Viridiplantae</taxon>
        <taxon>Streptophyta</taxon>
        <taxon>Embryophyta</taxon>
        <taxon>Tracheophyta</taxon>
        <taxon>Spermatophyta</taxon>
        <taxon>Magnoliopsida</taxon>
        <taxon>eudicotyledons</taxon>
        <taxon>Gunneridae</taxon>
        <taxon>Pentapetalae</taxon>
        <taxon>rosids</taxon>
        <taxon>malvids</taxon>
        <taxon>Brassicales</taxon>
        <taxon>Brassicaceae</taxon>
        <taxon>Brassiceae</taxon>
        <taxon>Brassica</taxon>
    </lineage>
</organism>
<accession>A0A8D9DKB3</accession>
<proteinExistence type="predicted"/>
<dbReference type="SUPFAM" id="SSF49723">
    <property type="entry name" value="Lipase/lipooxygenase domain (PLAT/LH2 domain)"/>
    <property type="match status" value="1"/>
</dbReference>
<dbReference type="InterPro" id="IPR010417">
    <property type="entry name" value="Embryo-specific_ATS3"/>
</dbReference>
<dbReference type="Pfam" id="PF12214">
    <property type="entry name" value="TPX2_importin"/>
    <property type="match status" value="1"/>
</dbReference>
<evidence type="ECO:0000256" key="1">
    <source>
        <dbReference type="SAM" id="MobiDB-lite"/>
    </source>
</evidence>
<feature type="compositionally biased region" description="Polar residues" evidence="1">
    <location>
        <begin position="309"/>
        <end position="321"/>
    </location>
</feature>
<dbReference type="Proteomes" id="UP000694005">
    <property type="component" value="Chromosome A03"/>
</dbReference>
<feature type="region of interest" description="Disordered" evidence="1">
    <location>
        <begin position="287"/>
        <end position="336"/>
    </location>
</feature>
<dbReference type="CDD" id="cd00113">
    <property type="entry name" value="PLAT"/>
    <property type="match status" value="1"/>
</dbReference>
<dbReference type="EMBL" id="LS974619">
    <property type="protein sequence ID" value="CAG7878965.1"/>
    <property type="molecule type" value="Genomic_DNA"/>
</dbReference>
<dbReference type="Gramene" id="A03p03080.2_BraZ1">
    <property type="protein sequence ID" value="A03p03080.2_BraZ1.CDS"/>
    <property type="gene ID" value="A03g03080.2_BraZ1"/>
</dbReference>
<keyword evidence="2" id="KW-0472">Membrane</keyword>
<dbReference type="InterPro" id="IPR009675">
    <property type="entry name" value="TPX2_fam"/>
</dbReference>
<evidence type="ECO:0000313" key="4">
    <source>
        <dbReference type="EMBL" id="CAG7878965.1"/>
    </source>
</evidence>